<dbReference type="Gene3D" id="3.40.50.150">
    <property type="entry name" value="Vaccinia Virus protein VP39"/>
    <property type="match status" value="1"/>
</dbReference>
<comment type="catalytic activity">
    <reaction evidence="6">
        <text>cytidine(1402) in 16S rRNA + S-adenosyl-L-methionine = N(4)-methylcytidine(1402) in 16S rRNA + S-adenosyl-L-homocysteine + H(+)</text>
        <dbReference type="Rhea" id="RHEA:42928"/>
        <dbReference type="Rhea" id="RHEA-COMP:10286"/>
        <dbReference type="Rhea" id="RHEA-COMP:10287"/>
        <dbReference type="ChEBI" id="CHEBI:15378"/>
        <dbReference type="ChEBI" id="CHEBI:57856"/>
        <dbReference type="ChEBI" id="CHEBI:59789"/>
        <dbReference type="ChEBI" id="CHEBI:74506"/>
        <dbReference type="ChEBI" id="CHEBI:82748"/>
        <dbReference type="EC" id="2.1.1.199"/>
    </reaction>
</comment>
<dbReference type="Proteomes" id="UP000005801">
    <property type="component" value="Unassembled WGS sequence"/>
</dbReference>
<feature type="binding site" evidence="6">
    <location>
        <position position="104"/>
    </location>
    <ligand>
        <name>S-adenosyl-L-methionine</name>
        <dbReference type="ChEBI" id="CHEBI:59789"/>
    </ligand>
</feature>
<evidence type="ECO:0000256" key="4">
    <source>
        <dbReference type="ARBA" id="ARBA00022679"/>
    </source>
</evidence>
<dbReference type="SUPFAM" id="SSF53335">
    <property type="entry name" value="S-adenosyl-L-methionine-dependent methyltransferases"/>
    <property type="match status" value="1"/>
</dbReference>
<comment type="caution">
    <text evidence="7">The sequence shown here is derived from an EMBL/GenBank/DDBJ whole genome shotgun (WGS) entry which is preliminary data.</text>
</comment>
<evidence type="ECO:0000256" key="6">
    <source>
        <dbReference type="HAMAP-Rule" id="MF_01007"/>
    </source>
</evidence>
<dbReference type="PANTHER" id="PTHR11265">
    <property type="entry name" value="S-ADENOSYL-METHYLTRANSFERASE MRAW"/>
    <property type="match status" value="1"/>
</dbReference>
<keyword evidence="4 6" id="KW-0808">Transferase</keyword>
<evidence type="ECO:0000313" key="7">
    <source>
        <dbReference type="EMBL" id="EDM78126.1"/>
    </source>
</evidence>
<reference evidence="7 8" key="1">
    <citation type="submission" date="2007-06" db="EMBL/GenBank/DDBJ databases">
        <authorList>
            <person name="Shimkets L."/>
            <person name="Ferriera S."/>
            <person name="Johnson J."/>
            <person name="Kravitz S."/>
            <person name="Beeson K."/>
            <person name="Sutton G."/>
            <person name="Rogers Y.-H."/>
            <person name="Friedman R."/>
            <person name="Frazier M."/>
            <person name="Venter J.C."/>
        </authorList>
    </citation>
    <scope>NUCLEOTIDE SEQUENCE [LARGE SCALE GENOMIC DNA]</scope>
    <source>
        <strain evidence="7 8">SIR-1</strain>
    </source>
</reference>
<sequence>MVDFHESVLAEAVVTALVPAIDSVPEGALVDVTCGAGGHTAALLARCTPNRVVLVDRDPAALEHARRRLHGAACTVDFCHAPFADFAAELDRLGVGTVSALIADLGVSSHQLDTAERGFSFRADAPLDMRMDPTRGETAAARLAAMTVDELVRVLRRYGEEAEAARIAPAILAARPQTTKVLAEVVEQAMSARSRRALGKRIHPATRTFQALRILVNGELDQLDRLLEDGPARLAVGGRMGVISFHSLEDRPVKQRFAKLCRAPKLPASLPLTTAELEARGFRAHFGVPAEISRKGVVADEAERERNPRSRSARLRAIERLHPGWAPEPSA</sequence>
<evidence type="ECO:0000256" key="2">
    <source>
        <dbReference type="ARBA" id="ARBA00022552"/>
    </source>
</evidence>
<dbReference type="Gene3D" id="1.10.150.170">
    <property type="entry name" value="Putative methyltransferase TM0872, insert domain"/>
    <property type="match status" value="1"/>
</dbReference>
<feature type="binding site" evidence="6">
    <location>
        <position position="111"/>
    </location>
    <ligand>
        <name>S-adenosyl-L-methionine</name>
        <dbReference type="ChEBI" id="CHEBI:59789"/>
    </ligand>
</feature>
<dbReference type="NCBIfam" id="TIGR00006">
    <property type="entry name" value="16S rRNA (cytosine(1402)-N(4))-methyltransferase RsmH"/>
    <property type="match status" value="1"/>
</dbReference>
<dbReference type="InterPro" id="IPR002903">
    <property type="entry name" value="RsmH"/>
</dbReference>
<keyword evidence="6" id="KW-0963">Cytoplasm</keyword>
<dbReference type="EC" id="2.1.1.199" evidence="6"/>
<comment type="function">
    <text evidence="6">Specifically methylates the N4 position of cytidine in position 1402 (C1402) of 16S rRNA.</text>
</comment>
<accession>A6G7P8</accession>
<evidence type="ECO:0000256" key="5">
    <source>
        <dbReference type="ARBA" id="ARBA00022691"/>
    </source>
</evidence>
<dbReference type="GO" id="GO:0070475">
    <property type="term" value="P:rRNA base methylation"/>
    <property type="evidence" value="ECO:0007669"/>
    <property type="project" value="UniProtKB-UniRule"/>
</dbReference>
<dbReference type="STRING" id="391625.PPSIR1_34452"/>
<dbReference type="InterPro" id="IPR029063">
    <property type="entry name" value="SAM-dependent_MTases_sf"/>
</dbReference>
<dbReference type="EMBL" id="ABCS01000035">
    <property type="protein sequence ID" value="EDM78126.1"/>
    <property type="molecule type" value="Genomic_DNA"/>
</dbReference>
<evidence type="ECO:0000256" key="1">
    <source>
        <dbReference type="ARBA" id="ARBA00010396"/>
    </source>
</evidence>
<dbReference type="GO" id="GO:0005737">
    <property type="term" value="C:cytoplasm"/>
    <property type="evidence" value="ECO:0007669"/>
    <property type="project" value="UniProtKB-SubCell"/>
</dbReference>
<dbReference type="eggNOG" id="COG0275">
    <property type="taxonomic scope" value="Bacteria"/>
</dbReference>
<keyword evidence="3 6" id="KW-0489">Methyltransferase</keyword>
<dbReference type="GO" id="GO:0071424">
    <property type="term" value="F:rRNA (cytosine-N4-)-methyltransferase activity"/>
    <property type="evidence" value="ECO:0007669"/>
    <property type="project" value="UniProtKB-UniRule"/>
</dbReference>
<keyword evidence="2 6" id="KW-0698">rRNA processing</keyword>
<organism evidence="7 8">
    <name type="scientific">Plesiocystis pacifica SIR-1</name>
    <dbReference type="NCBI Taxonomy" id="391625"/>
    <lineage>
        <taxon>Bacteria</taxon>
        <taxon>Pseudomonadati</taxon>
        <taxon>Myxococcota</taxon>
        <taxon>Polyangia</taxon>
        <taxon>Nannocystales</taxon>
        <taxon>Nannocystaceae</taxon>
        <taxon>Plesiocystis</taxon>
    </lineage>
</organism>
<dbReference type="InterPro" id="IPR023397">
    <property type="entry name" value="SAM-dep_MeTrfase_MraW_recog"/>
</dbReference>
<gene>
    <name evidence="6" type="primary">rsmH</name>
    <name evidence="7" type="ORF">PPSIR1_34452</name>
</gene>
<name>A6G7P8_9BACT</name>
<dbReference type="HAMAP" id="MF_01007">
    <property type="entry name" value="16SrRNA_methyltr_H"/>
    <property type="match status" value="1"/>
</dbReference>
<dbReference type="PIRSF" id="PIRSF004486">
    <property type="entry name" value="MraW"/>
    <property type="match status" value="1"/>
</dbReference>
<feature type="binding site" evidence="6">
    <location>
        <begin position="37"/>
        <end position="39"/>
    </location>
    <ligand>
        <name>S-adenosyl-L-methionine</name>
        <dbReference type="ChEBI" id="CHEBI:59789"/>
    </ligand>
</feature>
<dbReference type="PANTHER" id="PTHR11265:SF0">
    <property type="entry name" value="12S RRNA N4-METHYLCYTIDINE METHYLTRANSFERASE"/>
    <property type="match status" value="1"/>
</dbReference>
<dbReference type="AlphaFoldDB" id="A6G7P8"/>
<evidence type="ECO:0000256" key="3">
    <source>
        <dbReference type="ARBA" id="ARBA00022603"/>
    </source>
</evidence>
<feature type="binding site" evidence="6">
    <location>
        <position position="83"/>
    </location>
    <ligand>
        <name>S-adenosyl-L-methionine</name>
        <dbReference type="ChEBI" id="CHEBI:59789"/>
    </ligand>
</feature>
<comment type="similarity">
    <text evidence="1 6">Belongs to the methyltransferase superfamily. RsmH family.</text>
</comment>
<dbReference type="CDD" id="cd02440">
    <property type="entry name" value="AdoMet_MTases"/>
    <property type="match status" value="1"/>
</dbReference>
<keyword evidence="8" id="KW-1185">Reference proteome</keyword>
<keyword evidence="5 6" id="KW-0949">S-adenosyl-L-methionine</keyword>
<evidence type="ECO:0000313" key="8">
    <source>
        <dbReference type="Proteomes" id="UP000005801"/>
    </source>
</evidence>
<proteinExistence type="inferred from homology"/>
<dbReference type="SUPFAM" id="SSF81799">
    <property type="entry name" value="Putative methyltransferase TM0872, insert domain"/>
    <property type="match status" value="1"/>
</dbReference>
<comment type="subcellular location">
    <subcellularLocation>
        <location evidence="6">Cytoplasm</location>
    </subcellularLocation>
</comment>
<dbReference type="Pfam" id="PF01795">
    <property type="entry name" value="Methyltransf_5"/>
    <property type="match status" value="1"/>
</dbReference>
<protein>
    <recommendedName>
        <fullName evidence="6">Ribosomal RNA small subunit methyltransferase H</fullName>
        <ecNumber evidence="6">2.1.1.199</ecNumber>
    </recommendedName>
    <alternativeName>
        <fullName evidence="6">16S rRNA m(4)C1402 methyltransferase</fullName>
    </alternativeName>
    <alternativeName>
        <fullName evidence="6">rRNA (cytosine-N(4)-)-methyltransferase RsmH</fullName>
    </alternativeName>
</protein>
<feature type="binding site" evidence="6">
    <location>
        <position position="56"/>
    </location>
    <ligand>
        <name>S-adenosyl-L-methionine</name>
        <dbReference type="ChEBI" id="CHEBI:59789"/>
    </ligand>
</feature>